<dbReference type="PANTHER" id="PTHR43884:SF12">
    <property type="entry name" value="ISOVALERYL-COA DEHYDROGENASE, MITOCHONDRIAL-RELATED"/>
    <property type="match status" value="1"/>
</dbReference>
<dbReference type="Gene3D" id="1.20.140.10">
    <property type="entry name" value="Butyryl-CoA Dehydrogenase, subunit A, domain 3"/>
    <property type="match status" value="1"/>
</dbReference>
<dbReference type="InterPro" id="IPR046373">
    <property type="entry name" value="Acyl-CoA_Oxase/DH_mid-dom_sf"/>
</dbReference>
<evidence type="ECO:0000259" key="9">
    <source>
        <dbReference type="Pfam" id="PF02771"/>
    </source>
</evidence>
<dbReference type="InterPro" id="IPR054940">
    <property type="entry name" value="ProlPCPDhRedW"/>
</dbReference>
<evidence type="ECO:0000259" key="8">
    <source>
        <dbReference type="Pfam" id="PF02770"/>
    </source>
</evidence>
<comment type="similarity">
    <text evidence="2 5">Belongs to the acyl-CoA dehydrogenase family.</text>
</comment>
<accession>A0ABQ2LJV7</accession>
<evidence type="ECO:0000256" key="1">
    <source>
        <dbReference type="ARBA" id="ARBA00001974"/>
    </source>
</evidence>
<dbReference type="Pfam" id="PF02771">
    <property type="entry name" value="Acyl-CoA_dh_N"/>
    <property type="match status" value="1"/>
</dbReference>
<evidence type="ECO:0000256" key="2">
    <source>
        <dbReference type="ARBA" id="ARBA00009347"/>
    </source>
</evidence>
<dbReference type="PROSITE" id="PS00072">
    <property type="entry name" value="ACYL_COA_DH_1"/>
    <property type="match status" value="1"/>
</dbReference>
<evidence type="ECO:0000256" key="6">
    <source>
        <dbReference type="SAM" id="MobiDB-lite"/>
    </source>
</evidence>
<dbReference type="InterPro" id="IPR006089">
    <property type="entry name" value="Acyl-CoA_DH_CS"/>
</dbReference>
<dbReference type="InterPro" id="IPR037069">
    <property type="entry name" value="AcylCoA_DH/ox_N_sf"/>
</dbReference>
<keyword evidence="4 5" id="KW-0274">FAD</keyword>
<dbReference type="Pfam" id="PF02770">
    <property type="entry name" value="Acyl-CoA_dh_M"/>
    <property type="match status" value="1"/>
</dbReference>
<sequence>MTFTFGTDDDPAADIKTTEATETAEMCRAVERFARRELGFVPPSLDRDEFRRRWLLAGRQGLVGSVVPEAYGGSGLDAVSAAAVLEALGYGSPDTGFAFSVAAHLFAAVMPVVEFGTEEQKRRWLPALCSGERIAAHGITEPEAGSDTLALRTRAVREGDHYVLDGAKAFTTNAPVADVFVVQAATAPGGGYFGLTAFVVEADTPGLTVGPPYDKVGLRGSPTADVRLDGCVVPASHVLGAEGAGAAVFAGSMKWERTCLFAVYLGAMRRVLESTVAYVKEREQFGVPIGGFQAVSHRVVDMTLALESARLLLYKAARGLARGSEDEVAPALAKLAVSEAAVRIGLDAVQLRGALGVLTGGDAEALLRDALPSRIFSGTNEIQKNNIARALGLGGTRRPARRRRRAQNPPPTS</sequence>
<name>A0ABQ2LJV7_9ACTN</name>
<dbReference type="PANTHER" id="PTHR43884">
    <property type="entry name" value="ACYL-COA DEHYDROGENASE"/>
    <property type="match status" value="1"/>
</dbReference>
<dbReference type="InterPro" id="IPR006091">
    <property type="entry name" value="Acyl-CoA_Oxase/DH_mid-dom"/>
</dbReference>
<dbReference type="Gene3D" id="2.40.110.10">
    <property type="entry name" value="Butyryl-CoA Dehydrogenase, subunit A, domain 2"/>
    <property type="match status" value="1"/>
</dbReference>
<dbReference type="SUPFAM" id="SSF56645">
    <property type="entry name" value="Acyl-CoA dehydrogenase NM domain-like"/>
    <property type="match status" value="1"/>
</dbReference>
<dbReference type="InterPro" id="IPR036250">
    <property type="entry name" value="AcylCo_DH-like_C"/>
</dbReference>
<dbReference type="Pfam" id="PF00441">
    <property type="entry name" value="Acyl-CoA_dh_1"/>
    <property type="match status" value="1"/>
</dbReference>
<evidence type="ECO:0000313" key="11">
    <source>
        <dbReference type="Proteomes" id="UP000656881"/>
    </source>
</evidence>
<evidence type="ECO:0000256" key="5">
    <source>
        <dbReference type="RuleBase" id="RU362125"/>
    </source>
</evidence>
<gene>
    <name evidence="10" type="ORF">GCM10012286_11170</name>
</gene>
<keyword evidence="11" id="KW-1185">Reference proteome</keyword>
<dbReference type="InterPro" id="IPR009100">
    <property type="entry name" value="AcylCoA_DH/oxidase_NM_dom_sf"/>
</dbReference>
<comment type="cofactor">
    <cofactor evidence="1 5">
        <name>FAD</name>
        <dbReference type="ChEBI" id="CHEBI:57692"/>
    </cofactor>
</comment>
<dbReference type="InterPro" id="IPR009075">
    <property type="entry name" value="AcylCo_DH/oxidase_C"/>
</dbReference>
<keyword evidence="3 5" id="KW-0285">Flavoprotein</keyword>
<feature type="domain" description="Acyl-CoA dehydrogenase/oxidase N-terminal" evidence="9">
    <location>
        <begin position="22"/>
        <end position="132"/>
    </location>
</feature>
<feature type="domain" description="Acyl-CoA oxidase/dehydrogenase middle" evidence="8">
    <location>
        <begin position="137"/>
        <end position="231"/>
    </location>
</feature>
<feature type="domain" description="Acyl-CoA dehydrogenase/oxidase C-terminal" evidence="7">
    <location>
        <begin position="243"/>
        <end position="391"/>
    </location>
</feature>
<dbReference type="SUPFAM" id="SSF47203">
    <property type="entry name" value="Acyl-CoA dehydrogenase C-terminal domain-like"/>
    <property type="match status" value="1"/>
</dbReference>
<proteinExistence type="inferred from homology"/>
<keyword evidence="5" id="KW-0560">Oxidoreductase</keyword>
<evidence type="ECO:0000313" key="10">
    <source>
        <dbReference type="EMBL" id="GGO37535.1"/>
    </source>
</evidence>
<comment type="caution">
    <text evidence="10">The sequence shown here is derived from an EMBL/GenBank/DDBJ whole genome shotgun (WGS) entry which is preliminary data.</text>
</comment>
<dbReference type="EMBL" id="BMNG01000002">
    <property type="protein sequence ID" value="GGO37535.1"/>
    <property type="molecule type" value="Genomic_DNA"/>
</dbReference>
<reference evidence="11" key="1">
    <citation type="journal article" date="2019" name="Int. J. Syst. Evol. Microbiol.">
        <title>The Global Catalogue of Microorganisms (GCM) 10K type strain sequencing project: providing services to taxonomists for standard genome sequencing and annotation.</title>
        <authorList>
            <consortium name="The Broad Institute Genomics Platform"/>
            <consortium name="The Broad Institute Genome Sequencing Center for Infectious Disease"/>
            <person name="Wu L."/>
            <person name="Ma J."/>
        </authorList>
    </citation>
    <scope>NUCLEOTIDE SEQUENCE [LARGE SCALE GENOMIC DNA]</scope>
    <source>
        <strain evidence="11">CGMCC 4.7349</strain>
    </source>
</reference>
<dbReference type="Gene3D" id="1.10.540.10">
    <property type="entry name" value="Acyl-CoA dehydrogenase/oxidase, N-terminal domain"/>
    <property type="match status" value="1"/>
</dbReference>
<evidence type="ECO:0000259" key="7">
    <source>
        <dbReference type="Pfam" id="PF00441"/>
    </source>
</evidence>
<dbReference type="Proteomes" id="UP000656881">
    <property type="component" value="Unassembled WGS sequence"/>
</dbReference>
<protein>
    <submittedName>
        <fullName evidence="10">Acyl-CoA dehydrogenase</fullName>
    </submittedName>
</protein>
<evidence type="ECO:0000256" key="4">
    <source>
        <dbReference type="ARBA" id="ARBA00022827"/>
    </source>
</evidence>
<dbReference type="InterPro" id="IPR013786">
    <property type="entry name" value="AcylCoA_DH/ox_N"/>
</dbReference>
<organism evidence="10 11">
    <name type="scientific">Streptomyces lasiicapitis</name>
    <dbReference type="NCBI Taxonomy" id="1923961"/>
    <lineage>
        <taxon>Bacteria</taxon>
        <taxon>Bacillati</taxon>
        <taxon>Actinomycetota</taxon>
        <taxon>Actinomycetes</taxon>
        <taxon>Kitasatosporales</taxon>
        <taxon>Streptomycetaceae</taxon>
        <taxon>Streptomyces</taxon>
    </lineage>
</organism>
<dbReference type="NCBIfam" id="NF045652">
    <property type="entry name" value="ProlPCPDhRedW"/>
    <property type="match status" value="1"/>
</dbReference>
<evidence type="ECO:0000256" key="3">
    <source>
        <dbReference type="ARBA" id="ARBA00022630"/>
    </source>
</evidence>
<feature type="region of interest" description="Disordered" evidence="6">
    <location>
        <begin position="394"/>
        <end position="413"/>
    </location>
</feature>